<keyword evidence="7 9" id="KW-1133">Transmembrane helix</keyword>
<dbReference type="RefSeq" id="WP_204821764.1">
    <property type="nucleotide sequence ID" value="NZ_JANHOF010000015.1"/>
</dbReference>
<dbReference type="PANTHER" id="PTHR33695">
    <property type="entry name" value="LIPOPROTEIN SIGNAL PEPTIDASE"/>
    <property type="match status" value="1"/>
</dbReference>
<comment type="similarity">
    <text evidence="1 9 11">Belongs to the peptidase A8 family.</text>
</comment>
<organism evidence="12 13">
    <name type="scientific">Paenibacillus mendelii</name>
    <dbReference type="NCBI Taxonomy" id="206163"/>
    <lineage>
        <taxon>Bacteria</taxon>
        <taxon>Bacillati</taxon>
        <taxon>Bacillota</taxon>
        <taxon>Bacilli</taxon>
        <taxon>Bacillales</taxon>
        <taxon>Paenibacillaceae</taxon>
        <taxon>Paenibacillus</taxon>
    </lineage>
</organism>
<comment type="caution">
    <text evidence="12">The sequence shown here is derived from an EMBL/GenBank/DDBJ whole genome shotgun (WGS) entry which is preliminary data.</text>
</comment>
<evidence type="ECO:0000256" key="7">
    <source>
        <dbReference type="ARBA" id="ARBA00022989"/>
    </source>
</evidence>
<proteinExistence type="inferred from homology"/>
<accession>A0ABV6J1R9</accession>
<evidence type="ECO:0000256" key="9">
    <source>
        <dbReference type="HAMAP-Rule" id="MF_00161"/>
    </source>
</evidence>
<evidence type="ECO:0000256" key="8">
    <source>
        <dbReference type="ARBA" id="ARBA00023136"/>
    </source>
</evidence>
<dbReference type="GO" id="GO:0004190">
    <property type="term" value="F:aspartic-type endopeptidase activity"/>
    <property type="evidence" value="ECO:0007669"/>
    <property type="project" value="UniProtKB-EC"/>
</dbReference>
<dbReference type="NCBIfam" id="TIGR00077">
    <property type="entry name" value="lspA"/>
    <property type="match status" value="1"/>
</dbReference>
<keyword evidence="13" id="KW-1185">Reference proteome</keyword>
<evidence type="ECO:0000313" key="13">
    <source>
        <dbReference type="Proteomes" id="UP001589818"/>
    </source>
</evidence>
<name>A0ABV6J1R9_9BACL</name>
<feature type="transmembrane region" description="Helical" evidence="9">
    <location>
        <begin position="114"/>
        <end position="140"/>
    </location>
</feature>
<keyword evidence="8 9" id="KW-0472">Membrane</keyword>
<feature type="transmembrane region" description="Helical" evidence="9">
    <location>
        <begin position="59"/>
        <end position="78"/>
    </location>
</feature>
<comment type="function">
    <text evidence="9 10">This protein specifically catalyzes the removal of signal peptides from prolipoproteins.</text>
</comment>
<evidence type="ECO:0000256" key="3">
    <source>
        <dbReference type="ARBA" id="ARBA00022670"/>
    </source>
</evidence>
<keyword evidence="6 9" id="KW-0378">Hydrolase</keyword>
<keyword evidence="4 9" id="KW-0812">Transmembrane</keyword>
<evidence type="ECO:0000256" key="11">
    <source>
        <dbReference type="RuleBase" id="RU004181"/>
    </source>
</evidence>
<feature type="transmembrane region" description="Helical" evidence="9">
    <location>
        <begin position="20"/>
        <end position="39"/>
    </location>
</feature>
<feature type="active site" evidence="9">
    <location>
        <position position="128"/>
    </location>
</feature>
<dbReference type="EMBL" id="JBHLVF010000003">
    <property type="protein sequence ID" value="MFC0389813.1"/>
    <property type="molecule type" value="Genomic_DNA"/>
</dbReference>
<dbReference type="PANTHER" id="PTHR33695:SF1">
    <property type="entry name" value="LIPOPROTEIN SIGNAL PEPTIDASE"/>
    <property type="match status" value="1"/>
</dbReference>
<dbReference type="PRINTS" id="PR00781">
    <property type="entry name" value="LIPOSIGPTASE"/>
</dbReference>
<sequence length="158" mass="17844">MFRYFLVVIGVTIADHIVKWLISMYMTIGQQITVIPGVFGLTSIRNRGAAFGMLQGQRVFFIIATSIVLIGIILYLYKIHREKKLLSYGFALILGGALGNFIDRIYKGEVVDMFQVYFIDFPIFNVADSVLCIGVAIVLIDTWRDSRADRAANKLLEQ</sequence>
<evidence type="ECO:0000256" key="4">
    <source>
        <dbReference type="ARBA" id="ARBA00022692"/>
    </source>
</evidence>
<evidence type="ECO:0000313" key="12">
    <source>
        <dbReference type="EMBL" id="MFC0389813.1"/>
    </source>
</evidence>
<gene>
    <name evidence="9 12" type="primary">lspA</name>
    <name evidence="12" type="ORF">ACFFJ8_00335</name>
</gene>
<dbReference type="InterPro" id="IPR001872">
    <property type="entry name" value="Peptidase_A8"/>
</dbReference>
<dbReference type="Pfam" id="PF01252">
    <property type="entry name" value="Peptidase_A8"/>
    <property type="match status" value="1"/>
</dbReference>
<evidence type="ECO:0000256" key="5">
    <source>
        <dbReference type="ARBA" id="ARBA00022750"/>
    </source>
</evidence>
<evidence type="ECO:0000256" key="6">
    <source>
        <dbReference type="ARBA" id="ARBA00022801"/>
    </source>
</evidence>
<dbReference type="EC" id="3.4.23.36" evidence="9"/>
<evidence type="ECO:0000256" key="10">
    <source>
        <dbReference type="RuleBase" id="RU000594"/>
    </source>
</evidence>
<dbReference type="PROSITE" id="PS00855">
    <property type="entry name" value="SPASE_II"/>
    <property type="match status" value="1"/>
</dbReference>
<reference evidence="12 13" key="1">
    <citation type="submission" date="2024-09" db="EMBL/GenBank/DDBJ databases">
        <authorList>
            <person name="Sun Q."/>
            <person name="Mori K."/>
        </authorList>
    </citation>
    <scope>NUCLEOTIDE SEQUENCE [LARGE SCALE GENOMIC DNA]</scope>
    <source>
        <strain evidence="12 13">CCM 4839</strain>
    </source>
</reference>
<protein>
    <recommendedName>
        <fullName evidence="9">Lipoprotein signal peptidase</fullName>
        <ecNumber evidence="9">3.4.23.36</ecNumber>
    </recommendedName>
    <alternativeName>
        <fullName evidence="9">Prolipoprotein signal peptidase</fullName>
    </alternativeName>
    <alternativeName>
        <fullName evidence="9">Signal peptidase II</fullName>
        <shortName evidence="9">SPase II</shortName>
    </alternativeName>
</protein>
<dbReference type="Proteomes" id="UP001589818">
    <property type="component" value="Unassembled WGS sequence"/>
</dbReference>
<keyword evidence="2 9" id="KW-1003">Cell membrane</keyword>
<feature type="active site" evidence="9">
    <location>
        <position position="112"/>
    </location>
</feature>
<comment type="subcellular location">
    <subcellularLocation>
        <location evidence="9">Cell membrane</location>
        <topology evidence="9">Multi-pass membrane protein</topology>
    </subcellularLocation>
</comment>
<feature type="transmembrane region" description="Helical" evidence="9">
    <location>
        <begin position="85"/>
        <end position="102"/>
    </location>
</feature>
<evidence type="ECO:0000256" key="2">
    <source>
        <dbReference type="ARBA" id="ARBA00022475"/>
    </source>
</evidence>
<keyword evidence="5 9" id="KW-0064">Aspartyl protease</keyword>
<comment type="catalytic activity">
    <reaction evidence="9 10">
        <text>Release of signal peptides from bacterial membrane prolipoproteins. Hydrolyzes -Xaa-Yaa-Zaa-|-(S,diacylglyceryl)Cys-, in which Xaa is hydrophobic (preferably Leu), and Yaa (Ala or Ser) and Zaa (Gly or Ala) have small, neutral side chains.</text>
        <dbReference type="EC" id="3.4.23.36"/>
    </reaction>
</comment>
<evidence type="ECO:0000256" key="1">
    <source>
        <dbReference type="ARBA" id="ARBA00006139"/>
    </source>
</evidence>
<dbReference type="HAMAP" id="MF_00161">
    <property type="entry name" value="LspA"/>
    <property type="match status" value="1"/>
</dbReference>
<comment type="pathway">
    <text evidence="9">Protein modification; lipoprotein biosynthesis (signal peptide cleavage).</text>
</comment>
<keyword evidence="3 9" id="KW-0645">Protease</keyword>